<dbReference type="HAMAP" id="MF_00530">
    <property type="entry name" value="ATP_synth_epsil_bac"/>
    <property type="match status" value="1"/>
</dbReference>
<dbReference type="OrthoDB" id="9804110at2"/>
<dbReference type="Proteomes" id="UP000198661">
    <property type="component" value="Unassembled WGS sequence"/>
</dbReference>
<comment type="function">
    <text evidence="1 14">Produces ATP from ADP in the presence of a proton gradient across the membrane.</text>
</comment>
<accession>A0A1I2LRU3</accession>
<dbReference type="Pfam" id="PF00401">
    <property type="entry name" value="ATP-synt_DE"/>
    <property type="match status" value="1"/>
</dbReference>
<dbReference type="NCBIfam" id="NF001846">
    <property type="entry name" value="PRK00571.1-3"/>
    <property type="match status" value="1"/>
</dbReference>
<dbReference type="GO" id="GO:0045259">
    <property type="term" value="C:proton-transporting ATP synthase complex"/>
    <property type="evidence" value="ECO:0007669"/>
    <property type="project" value="UniProtKB-KW"/>
</dbReference>
<dbReference type="Pfam" id="PF02823">
    <property type="entry name" value="ATP-synt_DE_N"/>
    <property type="match status" value="1"/>
</dbReference>
<evidence type="ECO:0000256" key="3">
    <source>
        <dbReference type="ARBA" id="ARBA00005712"/>
    </source>
</evidence>
<dbReference type="Gene3D" id="2.60.15.10">
    <property type="entry name" value="F0F1 ATP synthase delta/epsilon subunit, N-terminal"/>
    <property type="match status" value="1"/>
</dbReference>
<dbReference type="InterPro" id="IPR001469">
    <property type="entry name" value="ATP_synth_F1_dsu/esu"/>
</dbReference>
<evidence type="ECO:0000256" key="11">
    <source>
        <dbReference type="ARBA" id="ARBA00023310"/>
    </source>
</evidence>
<dbReference type="InterPro" id="IPR020547">
    <property type="entry name" value="ATP_synth_F1_esu_C"/>
</dbReference>
<evidence type="ECO:0000259" key="16">
    <source>
        <dbReference type="Pfam" id="PF00401"/>
    </source>
</evidence>
<dbReference type="GO" id="GO:0005524">
    <property type="term" value="F:ATP binding"/>
    <property type="evidence" value="ECO:0007669"/>
    <property type="project" value="UniProtKB-UniRule"/>
</dbReference>
<keyword evidence="8 14" id="KW-0406">Ion transport</keyword>
<evidence type="ECO:0000313" key="19">
    <source>
        <dbReference type="Proteomes" id="UP000198661"/>
    </source>
</evidence>
<evidence type="ECO:0000256" key="6">
    <source>
        <dbReference type="ARBA" id="ARBA00022475"/>
    </source>
</evidence>
<evidence type="ECO:0000256" key="14">
    <source>
        <dbReference type="HAMAP-Rule" id="MF_00530"/>
    </source>
</evidence>
<feature type="domain" description="ATP synthase epsilon subunit C-terminal" evidence="16">
    <location>
        <begin position="86"/>
        <end position="131"/>
    </location>
</feature>
<dbReference type="InterPro" id="IPR036794">
    <property type="entry name" value="ATP_F1_dsu/esu_C_sf"/>
</dbReference>
<keyword evidence="6 14" id="KW-1003">Cell membrane</keyword>
<keyword evidence="9 14" id="KW-0472">Membrane</keyword>
<keyword evidence="11 14" id="KW-0066">ATP synthesis</keyword>
<gene>
    <name evidence="14" type="primary">atpC</name>
    <name evidence="18" type="ORF">SAMN04488025_105124</name>
</gene>
<evidence type="ECO:0000256" key="9">
    <source>
        <dbReference type="ARBA" id="ARBA00023136"/>
    </source>
</evidence>
<dbReference type="RefSeq" id="WP_092036267.1">
    <property type="nucleotide sequence ID" value="NZ_FOOK01000005.1"/>
</dbReference>
<evidence type="ECO:0000256" key="4">
    <source>
        <dbReference type="ARBA" id="ARBA00014480"/>
    </source>
</evidence>
<evidence type="ECO:0000256" key="7">
    <source>
        <dbReference type="ARBA" id="ARBA00022781"/>
    </source>
</evidence>
<keyword evidence="10 14" id="KW-0139">CF(1)</keyword>
<dbReference type="SUPFAM" id="SSF51344">
    <property type="entry name" value="Epsilon subunit of F1F0-ATP synthase N-terminal domain"/>
    <property type="match status" value="1"/>
</dbReference>
<organism evidence="18 19">
    <name type="scientific">Planifilum fulgidum</name>
    <dbReference type="NCBI Taxonomy" id="201973"/>
    <lineage>
        <taxon>Bacteria</taxon>
        <taxon>Bacillati</taxon>
        <taxon>Bacillota</taxon>
        <taxon>Bacilli</taxon>
        <taxon>Bacillales</taxon>
        <taxon>Thermoactinomycetaceae</taxon>
        <taxon>Planifilum</taxon>
    </lineage>
</organism>
<reference evidence="18 19" key="1">
    <citation type="submission" date="2016-10" db="EMBL/GenBank/DDBJ databases">
        <authorList>
            <person name="de Groot N.N."/>
        </authorList>
    </citation>
    <scope>NUCLEOTIDE SEQUENCE [LARGE SCALE GENOMIC DNA]</scope>
    <source>
        <strain evidence="18 19">DSM 44945</strain>
    </source>
</reference>
<keyword evidence="5 14" id="KW-0813">Transport</keyword>
<dbReference type="SUPFAM" id="SSF46604">
    <property type="entry name" value="Epsilon subunit of F1F0-ATP synthase C-terminal domain"/>
    <property type="match status" value="1"/>
</dbReference>
<dbReference type="Gene3D" id="1.20.5.440">
    <property type="entry name" value="ATP synthase delta/epsilon subunit, C-terminal domain"/>
    <property type="match status" value="1"/>
</dbReference>
<evidence type="ECO:0000256" key="12">
    <source>
        <dbReference type="ARBA" id="ARBA00030215"/>
    </source>
</evidence>
<dbReference type="PANTHER" id="PTHR13822">
    <property type="entry name" value="ATP SYNTHASE DELTA/EPSILON CHAIN"/>
    <property type="match status" value="1"/>
</dbReference>
<dbReference type="STRING" id="201973.SAMN04488025_105124"/>
<dbReference type="GO" id="GO:0046933">
    <property type="term" value="F:proton-transporting ATP synthase activity, rotational mechanism"/>
    <property type="evidence" value="ECO:0007669"/>
    <property type="project" value="UniProtKB-UniRule"/>
</dbReference>
<keyword evidence="19" id="KW-1185">Reference proteome</keyword>
<feature type="domain" description="ATP synthase F1 complex delta/epsilon subunit N-terminal" evidence="17">
    <location>
        <begin position="5"/>
        <end position="82"/>
    </location>
</feature>
<evidence type="ECO:0000256" key="1">
    <source>
        <dbReference type="ARBA" id="ARBA00003543"/>
    </source>
</evidence>
<dbReference type="InterPro" id="IPR020546">
    <property type="entry name" value="ATP_synth_F1_dsu/esu_N"/>
</dbReference>
<dbReference type="CDD" id="cd12152">
    <property type="entry name" value="F1-ATPase_delta"/>
    <property type="match status" value="1"/>
</dbReference>
<keyword evidence="7 14" id="KW-0375">Hydrogen ion transport</keyword>
<dbReference type="PANTHER" id="PTHR13822:SF10">
    <property type="entry name" value="ATP SYNTHASE EPSILON CHAIN, CHLOROPLASTIC"/>
    <property type="match status" value="1"/>
</dbReference>
<dbReference type="NCBIfam" id="TIGR01216">
    <property type="entry name" value="ATP_synt_epsi"/>
    <property type="match status" value="1"/>
</dbReference>
<dbReference type="EMBL" id="FOOK01000005">
    <property type="protein sequence ID" value="SFF80097.1"/>
    <property type="molecule type" value="Genomic_DNA"/>
</dbReference>
<name>A0A1I2LRU3_9BACL</name>
<comment type="subunit">
    <text evidence="14 15">F-type ATPases have 2 components, CF(1) - the catalytic core - and CF(0) - the membrane proton channel. CF(1) has five subunits: alpha(3), beta(3), gamma(1), delta(1), epsilon(1). CF(0) has three main subunits: a, b and c.</text>
</comment>
<evidence type="ECO:0000256" key="15">
    <source>
        <dbReference type="RuleBase" id="RU003656"/>
    </source>
</evidence>
<evidence type="ECO:0000256" key="2">
    <source>
        <dbReference type="ARBA" id="ARBA00004202"/>
    </source>
</evidence>
<dbReference type="AlphaFoldDB" id="A0A1I2LRU3"/>
<evidence type="ECO:0000256" key="5">
    <source>
        <dbReference type="ARBA" id="ARBA00022448"/>
    </source>
</evidence>
<evidence type="ECO:0000256" key="8">
    <source>
        <dbReference type="ARBA" id="ARBA00023065"/>
    </source>
</evidence>
<evidence type="ECO:0000256" key="10">
    <source>
        <dbReference type="ARBA" id="ARBA00023196"/>
    </source>
</evidence>
<dbReference type="InterPro" id="IPR036771">
    <property type="entry name" value="ATPsynth_dsu/esu_N"/>
</dbReference>
<comment type="similarity">
    <text evidence="3 14 15">Belongs to the ATPase epsilon chain family.</text>
</comment>
<dbReference type="GO" id="GO:0005886">
    <property type="term" value="C:plasma membrane"/>
    <property type="evidence" value="ECO:0007669"/>
    <property type="project" value="UniProtKB-SubCell"/>
</dbReference>
<proteinExistence type="inferred from homology"/>
<evidence type="ECO:0000259" key="17">
    <source>
        <dbReference type="Pfam" id="PF02823"/>
    </source>
</evidence>
<evidence type="ECO:0000256" key="13">
    <source>
        <dbReference type="ARBA" id="ARBA00031795"/>
    </source>
</evidence>
<dbReference type="FunFam" id="1.20.5.440:FF:000001">
    <property type="entry name" value="ATP synthase epsilon chain"/>
    <property type="match status" value="1"/>
</dbReference>
<dbReference type="NCBIfam" id="NF009980">
    <property type="entry name" value="PRK13446.1"/>
    <property type="match status" value="1"/>
</dbReference>
<dbReference type="FunFam" id="2.60.15.10:FF:000001">
    <property type="entry name" value="ATP synthase epsilon chain"/>
    <property type="match status" value="1"/>
</dbReference>
<sequence length="136" mass="15114">MSTIRLDIVTPERKVFSDDVEMVITRAAEGEIGILPRHAPFVSPLGITAVRIKKDGEEMRAAVSGGFMEVRPDTVTILAEAAEMSDEIDVERALAAKKRAEERLAQAHRDDIDFKRAELALRRALNRLEVANFGDQ</sequence>
<protein>
    <recommendedName>
        <fullName evidence="4 14">ATP synthase epsilon chain</fullName>
    </recommendedName>
    <alternativeName>
        <fullName evidence="13 14">ATP synthase F1 sector epsilon subunit</fullName>
    </alternativeName>
    <alternativeName>
        <fullName evidence="12 14">F-ATPase epsilon subunit</fullName>
    </alternativeName>
</protein>
<evidence type="ECO:0000313" key="18">
    <source>
        <dbReference type="EMBL" id="SFF80097.1"/>
    </source>
</evidence>
<comment type="subcellular location">
    <subcellularLocation>
        <location evidence="2 14">Cell membrane</location>
        <topology evidence="2 14">Peripheral membrane protein</topology>
    </subcellularLocation>
</comment>